<accession>A0A8R1YPM2</accession>
<dbReference type="AlphaFoldDB" id="A0A2A6C588"/>
<evidence type="ECO:0000256" key="1">
    <source>
        <dbReference type="SAM" id="MobiDB-lite"/>
    </source>
</evidence>
<sequence>MFIPQMFHRQNVDHEPFPPHLPPFMNSTKLHQLTLTSTPFIQTLSYEYYEEEKHRPPLYEMDMPPNLLAIWKTKDSTNEHEFRITLEIVRVDLMLLPMFFLGGPFEKNNPECSEDTLVNLGNFDVSIGDLSHNFDGLGEICEDGKVSPVNKEDCIIVRRANSLRRLRPSTKIRKQRRHEEDDDQRSSRKAGVLHKLVGGRENGEQRSKEVEVKKETMNNVCNYNRIILKMRYTGPIKRERAETIEKELKRYARSLYDHHPIGSH</sequence>
<keyword evidence="3" id="KW-1185">Reference proteome</keyword>
<protein>
    <submittedName>
        <fullName evidence="2">Uncharacterized protein</fullName>
    </submittedName>
</protein>
<reference evidence="3" key="1">
    <citation type="journal article" date="2008" name="Nat. Genet.">
        <title>The Pristionchus pacificus genome provides a unique perspective on nematode lifestyle and parasitism.</title>
        <authorList>
            <person name="Dieterich C."/>
            <person name="Clifton S.W."/>
            <person name="Schuster L.N."/>
            <person name="Chinwalla A."/>
            <person name="Delehaunty K."/>
            <person name="Dinkelacker I."/>
            <person name="Fulton L."/>
            <person name="Fulton R."/>
            <person name="Godfrey J."/>
            <person name="Minx P."/>
            <person name="Mitreva M."/>
            <person name="Roeseler W."/>
            <person name="Tian H."/>
            <person name="Witte H."/>
            <person name="Yang S.P."/>
            <person name="Wilson R.K."/>
            <person name="Sommer R.J."/>
        </authorList>
    </citation>
    <scope>NUCLEOTIDE SEQUENCE [LARGE SCALE GENOMIC DNA]</scope>
    <source>
        <strain evidence="3">PS312</strain>
    </source>
</reference>
<feature type="region of interest" description="Disordered" evidence="1">
    <location>
        <begin position="168"/>
        <end position="211"/>
    </location>
</feature>
<gene>
    <name evidence="2" type="primary">WBGene00273171</name>
</gene>
<dbReference type="EnsemblMetazoa" id="PPA34802.1">
    <property type="protein sequence ID" value="PPA34802.1"/>
    <property type="gene ID" value="WBGene00273171"/>
</dbReference>
<proteinExistence type="predicted"/>
<reference evidence="2" key="2">
    <citation type="submission" date="2022-06" db="UniProtKB">
        <authorList>
            <consortium name="EnsemblMetazoa"/>
        </authorList>
    </citation>
    <scope>IDENTIFICATION</scope>
    <source>
        <strain evidence="2">PS312</strain>
    </source>
</reference>
<evidence type="ECO:0000313" key="3">
    <source>
        <dbReference type="Proteomes" id="UP000005239"/>
    </source>
</evidence>
<feature type="compositionally biased region" description="Basic and acidic residues" evidence="1">
    <location>
        <begin position="201"/>
        <end position="211"/>
    </location>
</feature>
<name>A0A2A6C588_PRIPA</name>
<accession>A0A2A6C588</accession>
<organism evidence="2 3">
    <name type="scientific">Pristionchus pacificus</name>
    <name type="common">Parasitic nematode worm</name>
    <dbReference type="NCBI Taxonomy" id="54126"/>
    <lineage>
        <taxon>Eukaryota</taxon>
        <taxon>Metazoa</taxon>
        <taxon>Ecdysozoa</taxon>
        <taxon>Nematoda</taxon>
        <taxon>Chromadorea</taxon>
        <taxon>Rhabditida</taxon>
        <taxon>Rhabditina</taxon>
        <taxon>Diplogasteromorpha</taxon>
        <taxon>Diplogasteroidea</taxon>
        <taxon>Neodiplogasteridae</taxon>
        <taxon>Pristionchus</taxon>
    </lineage>
</organism>
<evidence type="ECO:0000313" key="2">
    <source>
        <dbReference type="EnsemblMetazoa" id="PPA34802.1"/>
    </source>
</evidence>
<dbReference type="Proteomes" id="UP000005239">
    <property type="component" value="Unassembled WGS sequence"/>
</dbReference>